<dbReference type="EMBL" id="REGN01008379">
    <property type="protein sequence ID" value="RNA03740.1"/>
    <property type="molecule type" value="Genomic_DNA"/>
</dbReference>
<dbReference type="AlphaFoldDB" id="A0A3M7PXD2"/>
<keyword evidence="1" id="KW-1133">Transmembrane helix</keyword>
<protein>
    <submittedName>
        <fullName evidence="2">Uncharacterized protein</fullName>
    </submittedName>
</protein>
<gene>
    <name evidence="2" type="ORF">BpHYR1_041183</name>
</gene>
<sequence length="63" mass="7012">MKTIYKIIFLLVILRCPKKLIILNTKLSMVHALGFAVAGAVSPPGMFRIISESPERKLNSDIN</sequence>
<proteinExistence type="predicted"/>
<organism evidence="2 3">
    <name type="scientific">Brachionus plicatilis</name>
    <name type="common">Marine rotifer</name>
    <name type="synonym">Brachionus muelleri</name>
    <dbReference type="NCBI Taxonomy" id="10195"/>
    <lineage>
        <taxon>Eukaryota</taxon>
        <taxon>Metazoa</taxon>
        <taxon>Spiralia</taxon>
        <taxon>Gnathifera</taxon>
        <taxon>Rotifera</taxon>
        <taxon>Eurotatoria</taxon>
        <taxon>Monogononta</taxon>
        <taxon>Pseudotrocha</taxon>
        <taxon>Ploima</taxon>
        <taxon>Brachionidae</taxon>
        <taxon>Brachionus</taxon>
    </lineage>
</organism>
<feature type="transmembrane region" description="Helical" evidence="1">
    <location>
        <begin position="28"/>
        <end position="50"/>
    </location>
</feature>
<accession>A0A3M7PXD2</accession>
<evidence type="ECO:0000313" key="3">
    <source>
        <dbReference type="Proteomes" id="UP000276133"/>
    </source>
</evidence>
<dbReference type="Proteomes" id="UP000276133">
    <property type="component" value="Unassembled WGS sequence"/>
</dbReference>
<evidence type="ECO:0000313" key="2">
    <source>
        <dbReference type="EMBL" id="RNA03740.1"/>
    </source>
</evidence>
<name>A0A3M7PXD2_BRAPC</name>
<comment type="caution">
    <text evidence="2">The sequence shown here is derived from an EMBL/GenBank/DDBJ whole genome shotgun (WGS) entry which is preliminary data.</text>
</comment>
<evidence type="ECO:0000256" key="1">
    <source>
        <dbReference type="SAM" id="Phobius"/>
    </source>
</evidence>
<keyword evidence="1" id="KW-0812">Transmembrane</keyword>
<keyword evidence="1" id="KW-0472">Membrane</keyword>
<keyword evidence="3" id="KW-1185">Reference proteome</keyword>
<reference evidence="2 3" key="1">
    <citation type="journal article" date="2018" name="Sci. Rep.">
        <title>Genomic signatures of local adaptation to the degree of environmental predictability in rotifers.</title>
        <authorList>
            <person name="Franch-Gras L."/>
            <person name="Hahn C."/>
            <person name="Garcia-Roger E.M."/>
            <person name="Carmona M.J."/>
            <person name="Serra M."/>
            <person name="Gomez A."/>
        </authorList>
    </citation>
    <scope>NUCLEOTIDE SEQUENCE [LARGE SCALE GENOMIC DNA]</scope>
    <source>
        <strain evidence="2">HYR1</strain>
    </source>
</reference>